<keyword evidence="2" id="KW-1185">Reference proteome</keyword>
<evidence type="ECO:0000313" key="1">
    <source>
        <dbReference type="EMBL" id="KAK8892355.1"/>
    </source>
</evidence>
<dbReference type="EMBL" id="JAPFFF010000004">
    <property type="protein sequence ID" value="KAK8892355.1"/>
    <property type="molecule type" value="Genomic_DNA"/>
</dbReference>
<organism evidence="1 2">
    <name type="scientific">Tritrichomonas musculus</name>
    <dbReference type="NCBI Taxonomy" id="1915356"/>
    <lineage>
        <taxon>Eukaryota</taxon>
        <taxon>Metamonada</taxon>
        <taxon>Parabasalia</taxon>
        <taxon>Tritrichomonadida</taxon>
        <taxon>Tritrichomonadidae</taxon>
        <taxon>Tritrichomonas</taxon>
    </lineage>
</organism>
<dbReference type="Proteomes" id="UP001470230">
    <property type="component" value="Unassembled WGS sequence"/>
</dbReference>
<sequence length="366" mass="44036">MEYLEKMKTIQNAILEYLDDEREQILDELSILLEDQKNRQDIHELKTILYLISKIFQNHHRGPFFFNKIKTILNILKTEINQKFSNIEIFNIFKSNKRMLLLLIDEGILTVDNVISEKLIIFGDYFYPEIQKFNQTISNGEQTDVLPDDFEEKRRIGENDQYLCELIRNDNIEDFVINYTKNLFSLTDQISNSTFETNYFLIRKEPTLIEYSLFFGSIQILRFLRQNGVGFDSSSWLYAIHGNNPEVIYFLEREYKLLNDRTYKESFKESIKCYHNDFARYIKDNLMKEQVNQNNDNKENGNKELEYLYDEVYYGFQYYNFAFISEDLLAEPIYFFYAVDFGYFKIVDYIKNKTELDVNQLVIFKK</sequence>
<protein>
    <recommendedName>
        <fullName evidence="3">DUF3447 domain-containing protein</fullName>
    </recommendedName>
</protein>
<accession>A0ABR2KQV8</accession>
<name>A0ABR2KQV8_9EUKA</name>
<comment type="caution">
    <text evidence="1">The sequence shown here is derived from an EMBL/GenBank/DDBJ whole genome shotgun (WGS) entry which is preliminary data.</text>
</comment>
<gene>
    <name evidence="1" type="ORF">M9Y10_029581</name>
</gene>
<proteinExistence type="predicted"/>
<evidence type="ECO:0008006" key="3">
    <source>
        <dbReference type="Google" id="ProtNLM"/>
    </source>
</evidence>
<evidence type="ECO:0000313" key="2">
    <source>
        <dbReference type="Proteomes" id="UP001470230"/>
    </source>
</evidence>
<reference evidence="1 2" key="1">
    <citation type="submission" date="2024-04" db="EMBL/GenBank/DDBJ databases">
        <title>Tritrichomonas musculus Genome.</title>
        <authorList>
            <person name="Alves-Ferreira E."/>
            <person name="Grigg M."/>
            <person name="Lorenzi H."/>
            <person name="Galac M."/>
        </authorList>
    </citation>
    <scope>NUCLEOTIDE SEQUENCE [LARGE SCALE GENOMIC DNA]</scope>
    <source>
        <strain evidence="1 2">EAF2021</strain>
    </source>
</reference>